<dbReference type="InterPro" id="IPR005913">
    <property type="entry name" value="dTDP_dehydrorham_reduct"/>
</dbReference>
<dbReference type="AlphaFoldDB" id="N1QEM1"/>
<dbReference type="PANTHER" id="PTHR10491:SF4">
    <property type="entry name" value="METHIONINE ADENOSYLTRANSFERASE 2 SUBUNIT BETA"/>
    <property type="match status" value="1"/>
</dbReference>
<feature type="domain" description="NAD-dependent epimerase/dehydratase" evidence="3">
    <location>
        <begin position="315"/>
        <end position="459"/>
    </location>
</feature>
<dbReference type="GeneID" id="27907043"/>
<dbReference type="Gene3D" id="3.40.50.720">
    <property type="entry name" value="NAD(P)-binding Rossmann-like Domain"/>
    <property type="match status" value="1"/>
</dbReference>
<dbReference type="HOGENOM" id="CLU_440864_0_0_1"/>
<keyword evidence="5" id="KW-1185">Reference proteome</keyword>
<evidence type="ECO:0000259" key="3">
    <source>
        <dbReference type="Pfam" id="PF01370"/>
    </source>
</evidence>
<keyword evidence="2" id="KW-1133">Transmembrane helix</keyword>
<feature type="transmembrane region" description="Helical" evidence="2">
    <location>
        <begin position="95"/>
        <end position="116"/>
    </location>
</feature>
<keyword evidence="2" id="KW-0812">Transmembrane</keyword>
<dbReference type="InterPro" id="IPR001509">
    <property type="entry name" value="Epimerase_deHydtase"/>
</dbReference>
<accession>N1QEM1</accession>
<dbReference type="STRING" id="692275.N1QEM1"/>
<feature type="transmembrane region" description="Helical" evidence="2">
    <location>
        <begin position="17"/>
        <end position="39"/>
    </location>
</feature>
<dbReference type="eggNOG" id="KOG1441">
    <property type="taxonomic scope" value="Eukaryota"/>
</dbReference>
<reference evidence="4 5" key="1">
    <citation type="journal article" date="2012" name="PLoS Pathog.">
        <title>Diverse lifestyles and strategies of plant pathogenesis encoded in the genomes of eighteen Dothideomycetes fungi.</title>
        <authorList>
            <person name="Ohm R.A."/>
            <person name="Feau N."/>
            <person name="Henrissat B."/>
            <person name="Schoch C.L."/>
            <person name="Horwitz B.A."/>
            <person name="Barry K.W."/>
            <person name="Condon B.J."/>
            <person name="Copeland A.C."/>
            <person name="Dhillon B."/>
            <person name="Glaser F."/>
            <person name="Hesse C.N."/>
            <person name="Kosti I."/>
            <person name="LaButti K."/>
            <person name="Lindquist E.A."/>
            <person name="Lucas S."/>
            <person name="Salamov A.A."/>
            <person name="Bradshaw R.E."/>
            <person name="Ciuffetti L."/>
            <person name="Hamelin R.C."/>
            <person name="Kema G.H.J."/>
            <person name="Lawrence C."/>
            <person name="Scott J.A."/>
            <person name="Spatafora J.W."/>
            <person name="Turgeon B.G."/>
            <person name="de Wit P.J.G.M."/>
            <person name="Zhong S."/>
            <person name="Goodwin S.B."/>
            <person name="Grigoriev I.V."/>
        </authorList>
    </citation>
    <scope>NUCLEOTIDE SEQUENCE [LARGE SCALE GENOMIC DNA]</scope>
    <source>
        <strain evidence="4 5">SO2202</strain>
    </source>
</reference>
<keyword evidence="2" id="KW-0472">Membrane</keyword>
<evidence type="ECO:0000256" key="1">
    <source>
        <dbReference type="SAM" id="MobiDB-lite"/>
    </source>
</evidence>
<sequence length="620" mass="67675">MICNVVLPNASLAYSSIQFYQVARVLLTPCVAILNFALYSRGIPARAAWTLAPVCFGVGVVSWFDTTTTTSNPTKGDDGGGERFTTTTTTTTTPLGVAFAMMGVVASSLYTVWIQWYHEKLECSSMQLLMNQAPVSVLVMLYVIPVADDVTVWRDVGWGVYGLIGISGLLACLINLSQFVIIHEAGPVSSTVVGHFKTCSIVAMGWIVSGKSLTDGSLVGILLAIGGKEKNEEGGGGGCDTKNFDSPCCDDLIYISLAFSLCTSTFFCNLTNFFMISAIRSTLFTEQPPSTSTSTSTSTTMSSSSSTTTTPNRFLIWGAHGWIGSLLIDLLRQQGKDVHGTTTRMHEQEAVRKTLDEIQPTHVINCAGKTGRPNVDWCESHKLETMESNGLGTLMLSYECEKRGVHCTVLGTGCIYTSQYTPDNSTLLSPPFTESDPANFTGSFYSATKAPIETFLKNYPCTLVLRLRMPVSSDLHPRSFVTKILAYKKIVNIPNSHSLLPELLPIIIAMSEHREQGVYNFTNPGAISHNEVLELYRELVEPGLAWENFSLEEQAEVIVAGRSNCALDSGKLVEKVREYQCEEGRKDLEVLEIREAYRRCFGKMGREKGGLQQRGGAGVV</sequence>
<dbReference type="PANTHER" id="PTHR10491">
    <property type="entry name" value="DTDP-4-DEHYDRORHAMNOSE REDUCTASE"/>
    <property type="match status" value="1"/>
</dbReference>
<dbReference type="GO" id="GO:0048270">
    <property type="term" value="F:methionine adenosyltransferase regulator activity"/>
    <property type="evidence" value="ECO:0007669"/>
    <property type="project" value="TreeGrafter"/>
</dbReference>
<dbReference type="eggNOG" id="KOG0747">
    <property type="taxonomic scope" value="Eukaryota"/>
</dbReference>
<dbReference type="GO" id="GO:0048269">
    <property type="term" value="C:methionine adenosyltransferase complex"/>
    <property type="evidence" value="ECO:0007669"/>
    <property type="project" value="TreeGrafter"/>
</dbReference>
<feature type="region of interest" description="Disordered" evidence="1">
    <location>
        <begin position="286"/>
        <end position="309"/>
    </location>
</feature>
<feature type="transmembrane region" description="Helical" evidence="2">
    <location>
        <begin position="252"/>
        <end position="274"/>
    </location>
</feature>
<proteinExistence type="predicted"/>
<organism evidence="4 5">
    <name type="scientific">Sphaerulina musiva (strain SO2202)</name>
    <name type="common">Poplar stem canker fungus</name>
    <name type="synonym">Septoria musiva</name>
    <dbReference type="NCBI Taxonomy" id="692275"/>
    <lineage>
        <taxon>Eukaryota</taxon>
        <taxon>Fungi</taxon>
        <taxon>Dikarya</taxon>
        <taxon>Ascomycota</taxon>
        <taxon>Pezizomycotina</taxon>
        <taxon>Dothideomycetes</taxon>
        <taxon>Dothideomycetidae</taxon>
        <taxon>Mycosphaerellales</taxon>
        <taxon>Mycosphaerellaceae</taxon>
        <taxon>Sphaerulina</taxon>
    </lineage>
</organism>
<evidence type="ECO:0000313" key="4">
    <source>
        <dbReference type="EMBL" id="EMF10916.1"/>
    </source>
</evidence>
<dbReference type="Pfam" id="PF01370">
    <property type="entry name" value="Epimerase"/>
    <property type="match status" value="1"/>
</dbReference>
<dbReference type="InterPro" id="IPR036291">
    <property type="entry name" value="NAD(P)-bd_dom_sf"/>
</dbReference>
<dbReference type="RefSeq" id="XP_016759037.1">
    <property type="nucleotide sequence ID" value="XM_016909906.1"/>
</dbReference>
<feature type="transmembrane region" description="Helical" evidence="2">
    <location>
        <begin position="128"/>
        <end position="146"/>
    </location>
</feature>
<dbReference type="Proteomes" id="UP000016931">
    <property type="component" value="Unassembled WGS sequence"/>
</dbReference>
<dbReference type="GO" id="GO:0006556">
    <property type="term" value="P:S-adenosylmethionine biosynthetic process"/>
    <property type="evidence" value="ECO:0007669"/>
    <property type="project" value="TreeGrafter"/>
</dbReference>
<dbReference type="EMBL" id="KB456267">
    <property type="protein sequence ID" value="EMF10916.1"/>
    <property type="molecule type" value="Genomic_DNA"/>
</dbReference>
<protein>
    <submittedName>
        <fullName evidence="4">NAD(P)-binding protein</fullName>
    </submittedName>
</protein>
<dbReference type="OrthoDB" id="16464at2759"/>
<gene>
    <name evidence="4" type="ORF">SEPMUDRAFT_70480</name>
</gene>
<name>N1QEM1_SPHMS</name>
<evidence type="ECO:0000313" key="5">
    <source>
        <dbReference type="Proteomes" id="UP000016931"/>
    </source>
</evidence>
<evidence type="ECO:0000256" key="2">
    <source>
        <dbReference type="SAM" id="Phobius"/>
    </source>
</evidence>
<feature type="compositionally biased region" description="Low complexity" evidence="1">
    <location>
        <begin position="290"/>
        <end position="309"/>
    </location>
</feature>
<feature type="transmembrane region" description="Helical" evidence="2">
    <location>
        <begin position="158"/>
        <end position="176"/>
    </location>
</feature>
<dbReference type="SUPFAM" id="SSF51735">
    <property type="entry name" value="NAD(P)-binding Rossmann-fold domains"/>
    <property type="match status" value="1"/>
</dbReference>
<dbReference type="OMA" id="CESHKLE"/>